<keyword evidence="3" id="KW-1185">Reference proteome</keyword>
<dbReference type="InterPro" id="IPR007361">
    <property type="entry name" value="DUF427"/>
</dbReference>
<dbReference type="Pfam" id="PF04248">
    <property type="entry name" value="NTP_transf_9"/>
    <property type="match status" value="1"/>
</dbReference>
<protein>
    <recommendedName>
        <fullName evidence="1">DUF427 domain-containing protein</fullName>
    </recommendedName>
</protein>
<dbReference type="OrthoDB" id="9815163at2"/>
<organism evidence="2 3">
    <name type="scientific">Pseudarthrobacter siccitolerans</name>
    <dbReference type="NCBI Taxonomy" id="861266"/>
    <lineage>
        <taxon>Bacteria</taxon>
        <taxon>Bacillati</taxon>
        <taxon>Actinomycetota</taxon>
        <taxon>Actinomycetes</taxon>
        <taxon>Micrococcales</taxon>
        <taxon>Micrococcaceae</taxon>
        <taxon>Pseudarthrobacter</taxon>
    </lineage>
</organism>
<gene>
    <name evidence="2" type="ORF">ARTSIC4J27_463</name>
</gene>
<accession>A0A024GY60</accession>
<dbReference type="InterPro" id="IPR038694">
    <property type="entry name" value="DUF427_sf"/>
</dbReference>
<evidence type="ECO:0000313" key="2">
    <source>
        <dbReference type="EMBL" id="CCQ44537.1"/>
    </source>
</evidence>
<dbReference type="Gene3D" id="2.170.150.40">
    <property type="entry name" value="Domain of unknown function (DUF427)"/>
    <property type="match status" value="1"/>
</dbReference>
<dbReference type="PANTHER" id="PTHR34310:SF5">
    <property type="entry name" value="DUF427 DOMAIN PROTEIN (AFU_ORTHOLOGUE AFUA_3G02220)"/>
    <property type="match status" value="1"/>
</dbReference>
<feature type="domain" description="DUF427" evidence="1">
    <location>
        <begin position="3"/>
        <end position="88"/>
    </location>
</feature>
<reference evidence="3" key="1">
    <citation type="journal article" date="2014" name="Genome Announc.">
        <title>Genome Sequence of Arthrobacter siccitolerans 4J27, a Xeroprotectant-Producing Desiccation-Tolerant Microorganism.</title>
        <authorList>
            <person name="Manzanera M."/>
            <person name="Santa-Cruz-Calvo L."/>
            <person name="Vilchez J.I."/>
            <person name="Garcia-Fontana C."/>
            <person name="Silva-Castro G.A."/>
            <person name="Calvo C."/>
            <person name="Gonzalez-Lopez J."/>
        </authorList>
    </citation>
    <scope>NUCLEOTIDE SEQUENCE [LARGE SCALE GENOMIC DNA]</scope>
    <source>
        <strain evidence="3">4J27</strain>
    </source>
</reference>
<sequence>MARAIWNGKVIAESTDTVVVEGNHYFPRDAVNADYLRDSDLSSICPWKGRASYHTLEVDGKQNVDAAWYYPETKPRAKQIEDRIAFWRGVTIEA</sequence>
<dbReference type="Proteomes" id="UP000035722">
    <property type="component" value="Unassembled WGS sequence"/>
</dbReference>
<comment type="caution">
    <text evidence="2">The sequence shown here is derived from an EMBL/GenBank/DDBJ whole genome shotgun (WGS) entry which is preliminary data.</text>
</comment>
<evidence type="ECO:0000313" key="3">
    <source>
        <dbReference type="Proteomes" id="UP000035722"/>
    </source>
</evidence>
<dbReference type="EMBL" id="CAQI01000027">
    <property type="protein sequence ID" value="CCQ44537.1"/>
    <property type="molecule type" value="Genomic_DNA"/>
</dbReference>
<dbReference type="AlphaFoldDB" id="A0A024GY60"/>
<dbReference type="STRING" id="861266.ARTSIC4J27_463"/>
<name>A0A024GY60_9MICC</name>
<dbReference type="PANTHER" id="PTHR34310">
    <property type="entry name" value="DUF427 DOMAIN PROTEIN (AFU_ORTHOLOGUE AFUA_3G02220)"/>
    <property type="match status" value="1"/>
</dbReference>
<proteinExistence type="predicted"/>
<evidence type="ECO:0000259" key="1">
    <source>
        <dbReference type="Pfam" id="PF04248"/>
    </source>
</evidence>
<dbReference type="RefSeq" id="WP_050053601.1">
    <property type="nucleotide sequence ID" value="NZ_CAQI01000027.1"/>
</dbReference>